<dbReference type="Pfam" id="PF23344">
    <property type="entry name" value="ZP-N"/>
    <property type="match status" value="1"/>
</dbReference>
<dbReference type="GO" id="GO:0005886">
    <property type="term" value="C:plasma membrane"/>
    <property type="evidence" value="ECO:0007669"/>
    <property type="project" value="UniProtKB-SubCell"/>
</dbReference>
<dbReference type="GO" id="GO:0035803">
    <property type="term" value="P:egg coat formation"/>
    <property type="evidence" value="ECO:0007669"/>
    <property type="project" value="TreeGrafter"/>
</dbReference>
<evidence type="ECO:0000256" key="1">
    <source>
        <dbReference type="ARBA" id="ARBA00004251"/>
    </source>
</evidence>
<dbReference type="AlphaFoldDB" id="A0A3Q1HQY5"/>
<dbReference type="GeneTree" id="ENSGT01030000234567"/>
<dbReference type="GeneID" id="113169018"/>
<keyword evidence="14" id="KW-0325">Glycoprotein</keyword>
<evidence type="ECO:0000256" key="5">
    <source>
        <dbReference type="ARBA" id="ARBA00022475"/>
    </source>
</evidence>
<evidence type="ECO:0000256" key="7">
    <source>
        <dbReference type="ARBA" id="ARBA00022530"/>
    </source>
</evidence>
<evidence type="ECO:0000256" key="15">
    <source>
        <dbReference type="ARBA" id="ARBA00030824"/>
    </source>
</evidence>
<dbReference type="Proteomes" id="UP000265040">
    <property type="component" value="Chromosome 16"/>
</dbReference>
<evidence type="ECO:0000256" key="11">
    <source>
        <dbReference type="ARBA" id="ARBA00022989"/>
    </source>
</evidence>
<dbReference type="GO" id="GO:0032190">
    <property type="term" value="F:acrosin binding"/>
    <property type="evidence" value="ECO:0007669"/>
    <property type="project" value="TreeGrafter"/>
</dbReference>
<evidence type="ECO:0000256" key="3">
    <source>
        <dbReference type="ARBA" id="ARBA00006735"/>
    </source>
</evidence>
<accession>A0A3Q1HQY5</accession>
<dbReference type="InterPro" id="IPR055355">
    <property type="entry name" value="ZP-C"/>
</dbReference>
<name>A0A3Q1HQY5_ANATE</name>
<dbReference type="GO" id="GO:0031012">
    <property type="term" value="C:extracellular matrix"/>
    <property type="evidence" value="ECO:0007669"/>
    <property type="project" value="TreeGrafter"/>
</dbReference>
<evidence type="ECO:0000259" key="17">
    <source>
        <dbReference type="PROSITE" id="PS51034"/>
    </source>
</evidence>
<feature type="signal peptide" evidence="16">
    <location>
        <begin position="1"/>
        <end position="26"/>
    </location>
</feature>
<keyword evidence="6" id="KW-0964">Secreted</keyword>
<evidence type="ECO:0000256" key="12">
    <source>
        <dbReference type="ARBA" id="ARBA00023136"/>
    </source>
</evidence>
<keyword evidence="9" id="KW-0812">Transmembrane</keyword>
<keyword evidence="12" id="KW-0472">Membrane</keyword>
<feature type="domain" description="ZP" evidence="17">
    <location>
        <begin position="110"/>
        <end position="358"/>
    </location>
</feature>
<reference evidence="18" key="2">
    <citation type="submission" date="2025-08" db="UniProtKB">
        <authorList>
            <consortium name="Ensembl"/>
        </authorList>
    </citation>
    <scope>IDENTIFICATION</scope>
</reference>
<dbReference type="FunFam" id="2.60.40.3210:FF:000001">
    <property type="entry name" value="Zona pellucida sperm-binding protein 3"/>
    <property type="match status" value="1"/>
</dbReference>
<keyword evidence="7" id="KW-0272">Extracellular matrix</keyword>
<evidence type="ECO:0000256" key="8">
    <source>
        <dbReference type="ARBA" id="ARBA00022685"/>
    </source>
</evidence>
<reference evidence="18" key="1">
    <citation type="submission" date="2021-04" db="EMBL/GenBank/DDBJ databases">
        <authorList>
            <consortium name="Wellcome Sanger Institute Data Sharing"/>
        </authorList>
    </citation>
    <scope>NUCLEOTIDE SEQUENCE [LARGE SCALE GENOMIC DNA]</scope>
</reference>
<keyword evidence="8" id="KW-0165">Cleavage on pair of basic residues</keyword>
<evidence type="ECO:0000256" key="2">
    <source>
        <dbReference type="ARBA" id="ARBA00004498"/>
    </source>
</evidence>
<evidence type="ECO:0000256" key="10">
    <source>
        <dbReference type="ARBA" id="ARBA00022729"/>
    </source>
</evidence>
<evidence type="ECO:0000256" key="6">
    <source>
        <dbReference type="ARBA" id="ARBA00022525"/>
    </source>
</evidence>
<dbReference type="PANTHER" id="PTHR11576:SF26">
    <property type="entry name" value="ZONA PELLUCIDA GLYCOPROTEIN 3D TANDEM DUPLICATE 2"/>
    <property type="match status" value="1"/>
</dbReference>
<comment type="subcellular location">
    <subcellularLocation>
        <location evidence="1">Cell membrane</location>
        <topology evidence="1">Single-pass type I membrane protein</topology>
    </subcellularLocation>
    <subcellularLocation>
        <location evidence="2">Secreted</location>
        <location evidence="2">Extracellular space</location>
        <location evidence="2">Extracellular matrix</location>
    </subcellularLocation>
</comment>
<dbReference type="Gene3D" id="2.60.40.4100">
    <property type="entry name" value="Zona pellucida, ZP-C domain"/>
    <property type="match status" value="1"/>
</dbReference>
<dbReference type="RefSeq" id="XP_026225921.1">
    <property type="nucleotide sequence ID" value="XM_026370136.1"/>
</dbReference>
<evidence type="ECO:0000256" key="14">
    <source>
        <dbReference type="ARBA" id="ARBA00023180"/>
    </source>
</evidence>
<evidence type="ECO:0000313" key="19">
    <source>
        <dbReference type="Proteomes" id="UP000265040"/>
    </source>
</evidence>
<keyword evidence="19" id="KW-1185">Reference proteome</keyword>
<dbReference type="PANTHER" id="PTHR11576">
    <property type="entry name" value="ZONA PELLUCIDA SPERM-BINDING PROTEIN 3"/>
    <property type="match status" value="1"/>
</dbReference>
<dbReference type="GO" id="GO:2000344">
    <property type="term" value="P:positive regulation of acrosome reaction"/>
    <property type="evidence" value="ECO:0007669"/>
    <property type="project" value="TreeGrafter"/>
</dbReference>
<dbReference type="CTD" id="555835"/>
<comment type="similarity">
    <text evidence="3">Belongs to the ZP domain family. ZPC subfamily.</text>
</comment>
<proteinExistence type="inferred from homology"/>
<keyword evidence="11" id="KW-1133">Transmembrane helix</keyword>
<dbReference type="InterPro" id="IPR042235">
    <property type="entry name" value="ZP-C_dom"/>
</dbReference>
<keyword evidence="10 16" id="KW-0732">Signal</keyword>
<protein>
    <recommendedName>
        <fullName evidence="4">Zona pellucida sperm-binding protein 3</fullName>
    </recommendedName>
    <alternativeName>
        <fullName evidence="15">Zona pellucida glycoprotein 3</fullName>
    </alternativeName>
</protein>
<dbReference type="InterPro" id="IPR055356">
    <property type="entry name" value="ZP-N"/>
</dbReference>
<dbReference type="Pfam" id="PF00100">
    <property type="entry name" value="Zona_pellucida"/>
    <property type="match status" value="1"/>
</dbReference>
<sequence>MCHISARLQRLFHLSLLVVLPLLASALNQTVQVMKTVSRREAPTLPPPYLHLPVFVESRLPLVRKEHFSPARGTGLEPLPEPVRNILLPLRRPSTTTTPPSASGDSVRTYCELNKMHVQVSKSILGSGDAQSQLRLGTCRASRTTRHYLYFQYDIDMCGTKRQIIDNRVTYSNTLQYHPPRHQGLIRRTVPFTLPVACYFNRYQYSYKIGYTPELQMRKIFKPMKNQAKFILTPHNAQWERLSASDEYMLGEPMYFEAQTASLSQDERLYVHSCYATPEKSHTSEPQFPVVTNFGCMVESKDRRSRFIPYKNNAVRFSVDAFLFKGMTGRLYMHCTTSVGSSVPSRTAKSCNYDTTLGRWVELYGPDSVCTCCDSNCESVASTVTKLISTRAWRVEPRVKPATTPKRKTVSTTTSTAPQLETMEEVTEWTMVSQPEAIAVTQMGQGGNKLEWPLRAGGERWDGKEDGGRRVTGSAVVAEELVSQPHTIFEEIFGFDD</sequence>
<dbReference type="PROSITE" id="PS51034">
    <property type="entry name" value="ZP_2"/>
    <property type="match status" value="1"/>
</dbReference>
<keyword evidence="5" id="KW-1003">Cell membrane</keyword>
<evidence type="ECO:0000256" key="9">
    <source>
        <dbReference type="ARBA" id="ARBA00022692"/>
    </source>
</evidence>
<dbReference type="InterPro" id="IPR001507">
    <property type="entry name" value="ZP_dom"/>
</dbReference>
<keyword evidence="13" id="KW-1015">Disulfide bond</keyword>
<reference evidence="18" key="3">
    <citation type="submission" date="2025-09" db="UniProtKB">
        <authorList>
            <consortium name="Ensembl"/>
        </authorList>
    </citation>
    <scope>IDENTIFICATION</scope>
</reference>
<dbReference type="GO" id="GO:0007339">
    <property type="term" value="P:binding of sperm to zona pellucida"/>
    <property type="evidence" value="ECO:0007669"/>
    <property type="project" value="TreeGrafter"/>
</dbReference>
<evidence type="ECO:0000256" key="16">
    <source>
        <dbReference type="SAM" id="SignalP"/>
    </source>
</evidence>
<feature type="chain" id="PRO_5031177046" description="Zona pellucida sperm-binding protein 3" evidence="16">
    <location>
        <begin position="27"/>
        <end position="497"/>
    </location>
</feature>
<dbReference type="InParanoid" id="A0A3Q1HQY5"/>
<dbReference type="SMART" id="SM00241">
    <property type="entry name" value="ZP"/>
    <property type="match status" value="1"/>
</dbReference>
<dbReference type="OrthoDB" id="8902383at2759"/>
<dbReference type="Gene3D" id="2.60.40.3210">
    <property type="entry name" value="Zona pellucida, ZP-N domain"/>
    <property type="match status" value="1"/>
</dbReference>
<evidence type="ECO:0000313" key="18">
    <source>
        <dbReference type="Ensembl" id="ENSATEP00000009784.2"/>
    </source>
</evidence>
<dbReference type="FunFam" id="2.60.40.4100:FF:000002">
    <property type="entry name" value="Zona pellucida sperm-binding protein 3"/>
    <property type="match status" value="1"/>
</dbReference>
<evidence type="ECO:0000256" key="4">
    <source>
        <dbReference type="ARBA" id="ARBA00017980"/>
    </source>
</evidence>
<dbReference type="FunCoup" id="A0A3Q1HQY5">
    <property type="interactions" value="119"/>
</dbReference>
<organism evidence="18 19">
    <name type="scientific">Anabas testudineus</name>
    <name type="common">Climbing perch</name>
    <name type="synonym">Anthias testudineus</name>
    <dbReference type="NCBI Taxonomy" id="64144"/>
    <lineage>
        <taxon>Eukaryota</taxon>
        <taxon>Metazoa</taxon>
        <taxon>Chordata</taxon>
        <taxon>Craniata</taxon>
        <taxon>Vertebrata</taxon>
        <taxon>Euteleostomi</taxon>
        <taxon>Actinopterygii</taxon>
        <taxon>Neopterygii</taxon>
        <taxon>Teleostei</taxon>
        <taxon>Neoteleostei</taxon>
        <taxon>Acanthomorphata</taxon>
        <taxon>Anabantaria</taxon>
        <taxon>Anabantiformes</taxon>
        <taxon>Anabantoidei</taxon>
        <taxon>Anabantidae</taxon>
        <taxon>Anabas</taxon>
    </lineage>
</organism>
<dbReference type="Ensembl" id="ENSATET00000009960.3">
    <property type="protein sequence ID" value="ENSATEP00000009784.2"/>
    <property type="gene ID" value="ENSATEG00000006855.3"/>
</dbReference>
<evidence type="ECO:0000256" key="13">
    <source>
        <dbReference type="ARBA" id="ARBA00023157"/>
    </source>
</evidence>